<reference evidence="1" key="1">
    <citation type="journal article" date="2019" name="BMC Genomics">
        <title>A new reference genome for Sorghum bicolor reveals high levels of sequence similarity between sweet and grain genotypes: implications for the genetics of sugar metabolism.</title>
        <authorList>
            <person name="Cooper E.A."/>
            <person name="Brenton Z.W."/>
            <person name="Flinn B.S."/>
            <person name="Jenkins J."/>
            <person name="Shu S."/>
            <person name="Flowers D."/>
            <person name="Luo F."/>
            <person name="Wang Y."/>
            <person name="Xia P."/>
            <person name="Barry K."/>
            <person name="Daum C."/>
            <person name="Lipzen A."/>
            <person name="Yoshinaga Y."/>
            <person name="Schmutz J."/>
            <person name="Saski C."/>
            <person name="Vermerris W."/>
            <person name="Kresovich S."/>
        </authorList>
    </citation>
    <scope>NUCLEOTIDE SEQUENCE</scope>
</reference>
<comment type="caution">
    <text evidence="1">The sequence shown here is derived from an EMBL/GenBank/DDBJ whole genome shotgun (WGS) entry which is preliminary data.</text>
</comment>
<organism evidence="1 2">
    <name type="scientific">Sorghum bicolor</name>
    <name type="common">Sorghum</name>
    <name type="synonym">Sorghum vulgare</name>
    <dbReference type="NCBI Taxonomy" id="4558"/>
    <lineage>
        <taxon>Eukaryota</taxon>
        <taxon>Viridiplantae</taxon>
        <taxon>Streptophyta</taxon>
        <taxon>Embryophyta</taxon>
        <taxon>Tracheophyta</taxon>
        <taxon>Spermatophyta</taxon>
        <taxon>Magnoliopsida</taxon>
        <taxon>Liliopsida</taxon>
        <taxon>Poales</taxon>
        <taxon>Poaceae</taxon>
        <taxon>PACMAD clade</taxon>
        <taxon>Panicoideae</taxon>
        <taxon>Andropogonodae</taxon>
        <taxon>Andropogoneae</taxon>
        <taxon>Sorghinae</taxon>
        <taxon>Sorghum</taxon>
    </lineage>
</organism>
<dbReference type="EMBL" id="CM027689">
    <property type="protein sequence ID" value="KAG0512901.1"/>
    <property type="molecule type" value="Genomic_DNA"/>
</dbReference>
<dbReference type="AlphaFoldDB" id="A0A921Q331"/>
<accession>A0A921Q331</accession>
<evidence type="ECO:0000313" key="2">
    <source>
        <dbReference type="Proteomes" id="UP000807115"/>
    </source>
</evidence>
<proteinExistence type="predicted"/>
<reference evidence="1" key="2">
    <citation type="submission" date="2020-10" db="EMBL/GenBank/DDBJ databases">
        <authorList>
            <person name="Cooper E.A."/>
            <person name="Brenton Z.W."/>
            <person name="Flinn B.S."/>
            <person name="Jenkins J."/>
            <person name="Shu S."/>
            <person name="Flowers D."/>
            <person name="Luo F."/>
            <person name="Wang Y."/>
            <person name="Xia P."/>
            <person name="Barry K."/>
            <person name="Daum C."/>
            <person name="Lipzen A."/>
            <person name="Yoshinaga Y."/>
            <person name="Schmutz J."/>
            <person name="Saski C."/>
            <person name="Vermerris W."/>
            <person name="Kresovich S."/>
        </authorList>
    </citation>
    <scope>NUCLEOTIDE SEQUENCE</scope>
</reference>
<protein>
    <submittedName>
        <fullName evidence="1">Uncharacterized protein</fullName>
    </submittedName>
</protein>
<name>A0A921Q331_SORBI</name>
<sequence length="34" mass="3736">MKRPNKRYGGSDFVSLLGACEERGMHVLRCGGNP</sequence>
<gene>
    <name evidence="1" type="ORF">BDA96_10G054600</name>
</gene>
<dbReference type="Proteomes" id="UP000807115">
    <property type="component" value="Chromosome 10"/>
</dbReference>
<evidence type="ECO:0000313" key="1">
    <source>
        <dbReference type="EMBL" id="KAG0512901.1"/>
    </source>
</evidence>